<dbReference type="PANTHER" id="PTHR43032">
    <property type="entry name" value="PROTEIN-METHIONINE-SULFOXIDE REDUCTASE"/>
    <property type="match status" value="1"/>
</dbReference>
<dbReference type="RefSeq" id="WP_108309273.1">
    <property type="nucleotide sequence ID" value="NZ_CP020921.1"/>
</dbReference>
<evidence type="ECO:0000313" key="2">
    <source>
        <dbReference type="EMBL" id="AWB10478.1"/>
    </source>
</evidence>
<proteinExistence type="predicted"/>
<dbReference type="SUPFAM" id="SSF56524">
    <property type="entry name" value="Oxidoreductase molybdopterin-binding domain"/>
    <property type="match status" value="1"/>
</dbReference>
<sequence>MKKIISSDINRQDRLPPGQRWIEKPIVYDIKKVPEVDLPSFRFRIFGFVESELIMSFDEIKKLEPIELIADFHCVTTWSVKNILWEGVQTKELIKTCRPKENAKYVIVHCREGYTTNFPLSYLFEEDSIIAWKMNSMAIPRSNGYPLRIVIPKLYAWKSAKYVESIELVEQDIPGFWEERGYHMRGNPWLEERYQ</sequence>
<dbReference type="InterPro" id="IPR036374">
    <property type="entry name" value="OxRdtase_Mopterin-bd_sf"/>
</dbReference>
<evidence type="ECO:0000259" key="1">
    <source>
        <dbReference type="Pfam" id="PF00174"/>
    </source>
</evidence>
<dbReference type="PANTHER" id="PTHR43032:SF4">
    <property type="entry name" value="OXIDOREDUCTASE MOLYBDOPTERIN-BINDING DOMAIN-CONTAINING PROTEIN"/>
    <property type="match status" value="1"/>
</dbReference>
<dbReference type="InterPro" id="IPR000572">
    <property type="entry name" value="OxRdtase_Mopterin-bd_dom"/>
</dbReference>
<gene>
    <name evidence="2" type="ORF">TDSAC_1133</name>
</gene>
<reference evidence="2 3" key="1">
    <citation type="submission" date="2017-04" db="EMBL/GenBank/DDBJ databases">
        <title>Genomic insights into metabolism of Thermodesulfobium acidiphilum.</title>
        <authorList>
            <person name="Toshchakov S.V."/>
            <person name="Frolov E.N."/>
            <person name="Kublanov I.V."/>
            <person name="Samarov N.I."/>
            <person name="Novikov A."/>
            <person name="Lebedinsky A.V."/>
            <person name="Bonch-Osmolovskaya E.A."/>
            <person name="Chernyh N.A."/>
        </authorList>
    </citation>
    <scope>NUCLEOTIDE SEQUENCE [LARGE SCALE GENOMIC DNA]</scope>
    <source>
        <strain evidence="2 3">3127-1</strain>
    </source>
</reference>
<organism evidence="2 3">
    <name type="scientific">Thermodesulfobium acidiphilum</name>
    <dbReference type="NCBI Taxonomy" id="1794699"/>
    <lineage>
        <taxon>Bacteria</taxon>
        <taxon>Pseudomonadati</taxon>
        <taxon>Thermodesulfobiota</taxon>
        <taxon>Thermodesulfobiia</taxon>
        <taxon>Thermodesulfobiales</taxon>
        <taxon>Thermodesulfobiaceae</taxon>
        <taxon>Thermodesulfobium</taxon>
    </lineage>
</organism>
<dbReference type="Gene3D" id="3.90.420.10">
    <property type="entry name" value="Oxidoreductase, molybdopterin-binding domain"/>
    <property type="match status" value="1"/>
</dbReference>
<name>A0A2R4W1C6_THEAF</name>
<dbReference type="OrthoDB" id="9778777at2"/>
<evidence type="ECO:0000313" key="3">
    <source>
        <dbReference type="Proteomes" id="UP000244792"/>
    </source>
</evidence>
<dbReference type="EMBL" id="CP020921">
    <property type="protein sequence ID" value="AWB10478.1"/>
    <property type="molecule type" value="Genomic_DNA"/>
</dbReference>
<dbReference type="AlphaFoldDB" id="A0A2R4W1C6"/>
<feature type="domain" description="Oxidoreductase molybdopterin-binding" evidence="1">
    <location>
        <begin position="32"/>
        <end position="177"/>
    </location>
</feature>
<protein>
    <submittedName>
        <fullName evidence="2">DMSO/TMAO reductase YedYZ, molybdopterin-dependent catalytic subunit</fullName>
    </submittedName>
</protein>
<keyword evidence="3" id="KW-1185">Reference proteome</keyword>
<accession>A0A2R4W1C6</accession>
<dbReference type="KEGG" id="taci:TDSAC_1133"/>
<dbReference type="Proteomes" id="UP000244792">
    <property type="component" value="Chromosome"/>
</dbReference>
<dbReference type="Pfam" id="PF00174">
    <property type="entry name" value="Oxidored_molyb"/>
    <property type="match status" value="1"/>
</dbReference>
<dbReference type="CDD" id="cd02109">
    <property type="entry name" value="arch_bact_SO_family_Moco"/>
    <property type="match status" value="1"/>
</dbReference>